<reference evidence="2 3" key="1">
    <citation type="submission" date="2020-05" db="EMBL/GenBank/DDBJ databases">
        <title>Proteome, Transcriptome, Methylome of different strains of Helicobacter pylori.</title>
        <authorList>
            <person name="Butenko I."/>
            <person name="Fedorov D."/>
            <person name="Babenko V."/>
            <person name="Manolov A."/>
            <person name="Boldyreva D."/>
            <person name="Klimina K."/>
            <person name="Veselovski V."/>
            <person name="Malahova M."/>
            <person name="Semashko T."/>
            <person name="Semenov I."/>
            <person name="Govorun V."/>
        </authorList>
    </citation>
    <scope>NUCLEOTIDE SEQUENCE [LARGE SCALE GENOMIC DNA]</scope>
    <source>
        <strain evidence="2 3">HPY</strain>
    </source>
</reference>
<organism evidence="2 3">
    <name type="scientific">Helicobacter pylori</name>
    <name type="common">Campylobacter pylori</name>
    <dbReference type="NCBI Taxonomy" id="210"/>
    <lineage>
        <taxon>Bacteria</taxon>
        <taxon>Pseudomonadati</taxon>
        <taxon>Campylobacterota</taxon>
        <taxon>Epsilonproteobacteria</taxon>
        <taxon>Campylobacterales</taxon>
        <taxon>Helicobacteraceae</taxon>
        <taxon>Helicobacter</taxon>
    </lineage>
</organism>
<keyword evidence="1" id="KW-0472">Membrane</keyword>
<keyword evidence="1" id="KW-0812">Transmembrane</keyword>
<keyword evidence="1" id="KW-1133">Transmembrane helix</keyword>
<accession>A0AAE7DUH2</accession>
<dbReference type="AlphaFoldDB" id="A0AAE7DUH2"/>
<evidence type="ECO:0000313" key="3">
    <source>
        <dbReference type="Proteomes" id="UP000502945"/>
    </source>
</evidence>
<evidence type="ECO:0000313" key="2">
    <source>
        <dbReference type="EMBL" id="QJW44321.1"/>
    </source>
</evidence>
<evidence type="ECO:0000256" key="1">
    <source>
        <dbReference type="SAM" id="Phobius"/>
    </source>
</evidence>
<name>A0AAE7DUH2_HELPX</name>
<dbReference type="Proteomes" id="UP000502945">
    <property type="component" value="Chromosome"/>
</dbReference>
<gene>
    <name evidence="2" type="ORF">HK440_07065</name>
</gene>
<dbReference type="EMBL" id="CP053396">
    <property type="protein sequence ID" value="QJW44321.1"/>
    <property type="molecule type" value="Genomic_DNA"/>
</dbReference>
<feature type="transmembrane region" description="Helical" evidence="1">
    <location>
        <begin position="67"/>
        <end position="87"/>
    </location>
</feature>
<sequence>MAFDSGLKINLAIFDKKGLDGLIALCLFMFASFFTLILLHSLYRFVKDIANSNQNPNKTDSKESKEYTVSIVLLIVIFITVAVVVGVKTYKDFNTSNNSSLINHKISYCHTAMLSV</sequence>
<feature type="transmembrane region" description="Helical" evidence="1">
    <location>
        <begin position="22"/>
        <end position="46"/>
    </location>
</feature>
<protein>
    <submittedName>
        <fullName evidence="2">Uncharacterized protein</fullName>
    </submittedName>
</protein>
<proteinExistence type="predicted"/>